<keyword evidence="1" id="KW-0732">Signal</keyword>
<evidence type="ECO:0000256" key="1">
    <source>
        <dbReference type="SAM" id="SignalP"/>
    </source>
</evidence>
<dbReference type="EMBL" id="JAESVD010000012">
    <property type="protein sequence ID" value="MBL4914972.1"/>
    <property type="molecule type" value="Genomic_DNA"/>
</dbReference>
<proteinExistence type="predicted"/>
<organism evidence="2 3">
    <name type="scientific">Shewanella schlegeliana</name>
    <dbReference type="NCBI Taxonomy" id="190308"/>
    <lineage>
        <taxon>Bacteria</taxon>
        <taxon>Pseudomonadati</taxon>
        <taxon>Pseudomonadota</taxon>
        <taxon>Gammaproteobacteria</taxon>
        <taxon>Alteromonadales</taxon>
        <taxon>Shewanellaceae</taxon>
        <taxon>Shewanella</taxon>
    </lineage>
</organism>
<dbReference type="RefSeq" id="WP_202723241.1">
    <property type="nucleotide sequence ID" value="NZ_BPEX01000041.1"/>
</dbReference>
<protein>
    <recommendedName>
        <fullName evidence="4">TonB C-terminal domain-containing protein</fullName>
    </recommendedName>
</protein>
<sequence>MHPKFKLTCSLFTALFMLSITGCANKGFTSSNQQLIEINSSDMAYYWVTKDTLISWQQILPQSTVEQAQDKANYKVSFVINNSGEMQLVSMVNTSDGIKIHEDELTGLSEYQFYPTTRNIGRQAVMINTIITL</sequence>
<evidence type="ECO:0008006" key="4">
    <source>
        <dbReference type="Google" id="ProtNLM"/>
    </source>
</evidence>
<gene>
    <name evidence="2" type="ORF">JMA39_17890</name>
</gene>
<feature type="signal peptide" evidence="1">
    <location>
        <begin position="1"/>
        <end position="24"/>
    </location>
</feature>
<evidence type="ECO:0000313" key="3">
    <source>
        <dbReference type="Proteomes" id="UP000604898"/>
    </source>
</evidence>
<dbReference type="Proteomes" id="UP000604898">
    <property type="component" value="Unassembled WGS sequence"/>
</dbReference>
<feature type="chain" id="PRO_5046030847" description="TonB C-terminal domain-containing protein" evidence="1">
    <location>
        <begin position="25"/>
        <end position="133"/>
    </location>
</feature>
<accession>A0ABS1T561</accession>
<comment type="caution">
    <text evidence="2">The sequence shown here is derived from an EMBL/GenBank/DDBJ whole genome shotgun (WGS) entry which is preliminary data.</text>
</comment>
<keyword evidence="3" id="KW-1185">Reference proteome</keyword>
<name>A0ABS1T561_9GAMM</name>
<evidence type="ECO:0000313" key="2">
    <source>
        <dbReference type="EMBL" id="MBL4914972.1"/>
    </source>
</evidence>
<reference evidence="2 3" key="1">
    <citation type="submission" date="2021-01" db="EMBL/GenBank/DDBJ databases">
        <title>Genome sequence of Shewanella schlegeliana JCM 11561.</title>
        <authorList>
            <person name="Zhang H."/>
            <person name="Li C."/>
        </authorList>
    </citation>
    <scope>NUCLEOTIDE SEQUENCE [LARGE SCALE GENOMIC DNA]</scope>
    <source>
        <strain evidence="2 3">JCM 11561</strain>
    </source>
</reference>
<dbReference type="PROSITE" id="PS51257">
    <property type="entry name" value="PROKAR_LIPOPROTEIN"/>
    <property type="match status" value="1"/>
</dbReference>